<evidence type="ECO:0008006" key="3">
    <source>
        <dbReference type="Google" id="ProtNLM"/>
    </source>
</evidence>
<accession>A0A4Z2EMG8</accession>
<dbReference type="Proteomes" id="UP000314294">
    <property type="component" value="Unassembled WGS sequence"/>
</dbReference>
<keyword evidence="2" id="KW-1185">Reference proteome</keyword>
<dbReference type="AlphaFoldDB" id="A0A4Z2EMG8"/>
<dbReference type="OrthoDB" id="8928178at2759"/>
<evidence type="ECO:0000313" key="1">
    <source>
        <dbReference type="EMBL" id="TNN30137.1"/>
    </source>
</evidence>
<name>A0A4Z2EMG8_9TELE</name>
<proteinExistence type="predicted"/>
<organism evidence="1 2">
    <name type="scientific">Liparis tanakae</name>
    <name type="common">Tanaka's snailfish</name>
    <dbReference type="NCBI Taxonomy" id="230148"/>
    <lineage>
        <taxon>Eukaryota</taxon>
        <taxon>Metazoa</taxon>
        <taxon>Chordata</taxon>
        <taxon>Craniata</taxon>
        <taxon>Vertebrata</taxon>
        <taxon>Euteleostomi</taxon>
        <taxon>Actinopterygii</taxon>
        <taxon>Neopterygii</taxon>
        <taxon>Teleostei</taxon>
        <taxon>Neoteleostei</taxon>
        <taxon>Acanthomorphata</taxon>
        <taxon>Eupercaria</taxon>
        <taxon>Perciformes</taxon>
        <taxon>Cottioidei</taxon>
        <taxon>Cottales</taxon>
        <taxon>Liparidae</taxon>
        <taxon>Liparis</taxon>
    </lineage>
</organism>
<evidence type="ECO:0000313" key="2">
    <source>
        <dbReference type="Proteomes" id="UP000314294"/>
    </source>
</evidence>
<sequence>MKPFDMKDQNPLKEYVQVKDHVPILALVHSDADLRSAFRLSRTSINILIQLLPRNKKHGWTHEMEVLVTIYCLACGASYRVTADTFAVPMSTVCRIVHNVMKSSLKTFLFDRAYSQG</sequence>
<protein>
    <recommendedName>
        <fullName evidence="3">Nuclease HARBI1</fullName>
    </recommendedName>
</protein>
<dbReference type="EMBL" id="SRLO01004822">
    <property type="protein sequence ID" value="TNN30137.1"/>
    <property type="molecule type" value="Genomic_DNA"/>
</dbReference>
<reference evidence="1 2" key="1">
    <citation type="submission" date="2019-03" db="EMBL/GenBank/DDBJ databases">
        <title>First draft genome of Liparis tanakae, snailfish: a comprehensive survey of snailfish specific genes.</title>
        <authorList>
            <person name="Kim W."/>
            <person name="Song I."/>
            <person name="Jeong J.-H."/>
            <person name="Kim D."/>
            <person name="Kim S."/>
            <person name="Ryu S."/>
            <person name="Song J.Y."/>
            <person name="Lee S.K."/>
        </authorList>
    </citation>
    <scope>NUCLEOTIDE SEQUENCE [LARGE SCALE GENOMIC DNA]</scope>
    <source>
        <tissue evidence="1">Muscle</tissue>
    </source>
</reference>
<comment type="caution">
    <text evidence="1">The sequence shown here is derived from an EMBL/GenBank/DDBJ whole genome shotgun (WGS) entry which is preliminary data.</text>
</comment>
<gene>
    <name evidence="1" type="ORF">EYF80_059712</name>
</gene>